<evidence type="ECO:0000313" key="2">
    <source>
        <dbReference type="Proteomes" id="UP000648182"/>
    </source>
</evidence>
<organism evidence="1 2">
    <name type="scientific">Bacillus norwichensis</name>
    <dbReference type="NCBI Taxonomy" id="2762217"/>
    <lineage>
        <taxon>Bacteria</taxon>
        <taxon>Bacillati</taxon>
        <taxon>Bacillota</taxon>
        <taxon>Bacilli</taxon>
        <taxon>Bacillales</taxon>
        <taxon>Bacillaceae</taxon>
        <taxon>Bacillus</taxon>
    </lineage>
</organism>
<dbReference type="Proteomes" id="UP000648182">
    <property type="component" value="Unassembled WGS sequence"/>
</dbReference>
<dbReference type="EMBL" id="JACSPV010000019">
    <property type="protein sequence ID" value="MBD8005820.1"/>
    <property type="molecule type" value="Genomic_DNA"/>
</dbReference>
<reference evidence="1 2" key="1">
    <citation type="submission" date="2020-08" db="EMBL/GenBank/DDBJ databases">
        <title>A Genomic Blueprint of the Chicken Gut Microbiome.</title>
        <authorList>
            <person name="Gilroy R."/>
            <person name="Ravi A."/>
            <person name="Getino M."/>
            <person name="Pursley I."/>
            <person name="Horton D.L."/>
            <person name="Alikhan N.-F."/>
            <person name="Baker D."/>
            <person name="Gharbi K."/>
            <person name="Hall N."/>
            <person name="Watson M."/>
            <person name="Adriaenssens E.M."/>
            <person name="Foster-Nyarko E."/>
            <person name="Jarju S."/>
            <person name="Secka A."/>
            <person name="Antonio M."/>
            <person name="Oren A."/>
            <person name="Chaudhuri R."/>
            <person name="La Ragione R.M."/>
            <person name="Hildebrand F."/>
            <person name="Pallen M.J."/>
        </authorList>
    </citation>
    <scope>NUCLEOTIDE SEQUENCE [LARGE SCALE GENOMIC DNA]</scope>
    <source>
        <strain evidence="1 2">Sa1BUA2</strain>
    </source>
</reference>
<proteinExistence type="predicted"/>
<dbReference type="RefSeq" id="WP_191813111.1">
    <property type="nucleotide sequence ID" value="NZ_JACSPV010000019.1"/>
</dbReference>
<keyword evidence="2" id="KW-1185">Reference proteome</keyword>
<comment type="caution">
    <text evidence="1">The sequence shown here is derived from an EMBL/GenBank/DDBJ whole genome shotgun (WGS) entry which is preliminary data.</text>
</comment>
<accession>A0ABR8VM28</accession>
<name>A0ABR8VM28_9BACI</name>
<sequence>MHLEFEGLDELIAEIDRIEGLTEDLKDQALIAGGDYLRDRIKAEVYSHGLHRRSGQAQEAITRTDPEGGELFVGTEGGKKQPGFYLYMHEFGYWNVRAQRFIAPLPMVSIVFEHSKGPILDKYVQVFQKGLGMR</sequence>
<evidence type="ECO:0000313" key="1">
    <source>
        <dbReference type="EMBL" id="MBD8005820.1"/>
    </source>
</evidence>
<protein>
    <recommendedName>
        <fullName evidence="3">HK97 gp10 family phage protein</fullName>
    </recommendedName>
</protein>
<gene>
    <name evidence="1" type="ORF">H9631_12095</name>
</gene>
<evidence type="ECO:0008006" key="3">
    <source>
        <dbReference type="Google" id="ProtNLM"/>
    </source>
</evidence>